<sequence>MQARRATPPSTESPHIPQVAGESKEPKVQEWEYEVLSDLGKDMKDKLNDLGKQGWILTATEPAFIFRRPRQQEPEKLPRAVGFGANRD</sequence>
<gene>
    <name evidence="2" type="ORF">FJZ00_06965</name>
</gene>
<protein>
    <recommendedName>
        <fullName evidence="4">DUF4177 domain-containing protein</fullName>
    </recommendedName>
</protein>
<proteinExistence type="predicted"/>
<accession>A0A937X641</accession>
<evidence type="ECO:0000256" key="1">
    <source>
        <dbReference type="SAM" id="MobiDB-lite"/>
    </source>
</evidence>
<organism evidence="2 3">
    <name type="scientific">Candidatus Tanganyikabacteria bacterium</name>
    <dbReference type="NCBI Taxonomy" id="2961651"/>
    <lineage>
        <taxon>Bacteria</taxon>
        <taxon>Bacillati</taxon>
        <taxon>Candidatus Sericytochromatia</taxon>
        <taxon>Candidatus Tanganyikabacteria</taxon>
    </lineage>
</organism>
<name>A0A937X641_9BACT</name>
<evidence type="ECO:0000313" key="2">
    <source>
        <dbReference type="EMBL" id="MBM3274875.1"/>
    </source>
</evidence>
<reference evidence="2 3" key="1">
    <citation type="submission" date="2019-03" db="EMBL/GenBank/DDBJ databases">
        <title>Lake Tanganyika Metagenome-Assembled Genomes (MAGs).</title>
        <authorList>
            <person name="Tran P."/>
        </authorList>
    </citation>
    <scope>NUCLEOTIDE SEQUENCE [LARGE SCALE GENOMIC DNA]</scope>
    <source>
        <strain evidence="2">K_DeepCast_65m_m2_236</strain>
    </source>
</reference>
<evidence type="ECO:0000313" key="3">
    <source>
        <dbReference type="Proteomes" id="UP000703893"/>
    </source>
</evidence>
<feature type="region of interest" description="Disordered" evidence="1">
    <location>
        <begin position="1"/>
        <end position="27"/>
    </location>
</feature>
<dbReference type="Proteomes" id="UP000703893">
    <property type="component" value="Unassembled WGS sequence"/>
</dbReference>
<dbReference type="EMBL" id="VGJX01000360">
    <property type="protein sequence ID" value="MBM3274875.1"/>
    <property type="molecule type" value="Genomic_DNA"/>
</dbReference>
<dbReference type="AlphaFoldDB" id="A0A937X641"/>
<feature type="region of interest" description="Disordered" evidence="1">
    <location>
        <begin position="68"/>
        <end position="88"/>
    </location>
</feature>
<evidence type="ECO:0008006" key="4">
    <source>
        <dbReference type="Google" id="ProtNLM"/>
    </source>
</evidence>
<comment type="caution">
    <text evidence="2">The sequence shown here is derived from an EMBL/GenBank/DDBJ whole genome shotgun (WGS) entry which is preliminary data.</text>
</comment>